<proteinExistence type="predicted"/>
<organism evidence="1">
    <name type="scientific">marine sediment metagenome</name>
    <dbReference type="NCBI Taxonomy" id="412755"/>
    <lineage>
        <taxon>unclassified sequences</taxon>
        <taxon>metagenomes</taxon>
        <taxon>ecological metagenomes</taxon>
    </lineage>
</organism>
<gene>
    <name evidence="1" type="ORF">LCGC14_0954170</name>
</gene>
<name>A0A0F9RMT3_9ZZZZ</name>
<accession>A0A0F9RMT3</accession>
<dbReference type="EMBL" id="LAZR01003411">
    <property type="protein sequence ID" value="KKN18593.1"/>
    <property type="molecule type" value="Genomic_DNA"/>
</dbReference>
<evidence type="ECO:0000313" key="1">
    <source>
        <dbReference type="EMBL" id="KKN18593.1"/>
    </source>
</evidence>
<reference evidence="1" key="1">
    <citation type="journal article" date="2015" name="Nature">
        <title>Complex archaea that bridge the gap between prokaryotes and eukaryotes.</title>
        <authorList>
            <person name="Spang A."/>
            <person name="Saw J.H."/>
            <person name="Jorgensen S.L."/>
            <person name="Zaremba-Niedzwiedzka K."/>
            <person name="Martijn J."/>
            <person name="Lind A.E."/>
            <person name="van Eijk R."/>
            <person name="Schleper C."/>
            <person name="Guy L."/>
            <person name="Ettema T.J."/>
        </authorList>
    </citation>
    <scope>NUCLEOTIDE SEQUENCE</scope>
</reference>
<protein>
    <submittedName>
        <fullName evidence="1">Uncharacterized protein</fullName>
    </submittedName>
</protein>
<dbReference type="AlphaFoldDB" id="A0A0F9RMT3"/>
<sequence length="109" mass="13091">MDITLDEIRVQIALGTFDPSIYPEIYHITDREILTFLAFCDDVVLRRAVASNPNTPFKVHYKQYTEDPDFLVRECAWEHTRLRYVRMFYKEPPRPSWRKDIDPYDTSCK</sequence>
<comment type="caution">
    <text evidence="1">The sequence shown here is derived from an EMBL/GenBank/DDBJ whole genome shotgun (WGS) entry which is preliminary data.</text>
</comment>